<dbReference type="Pfam" id="PF02643">
    <property type="entry name" value="DUF192"/>
    <property type="match status" value="1"/>
</dbReference>
<name>A0A143PWU1_LUTPR</name>
<dbReference type="InterPro" id="IPR003795">
    <property type="entry name" value="DUF192"/>
</dbReference>
<sequence length="146" mass="15741">MRAHWLAPLLRDRDAKWRLVEQQSGLVLAERIDTAFDSASRRTGLLARESWPEGSALIIAPCQAVHTVGMRFAIDVVFVDRAGAVVKVRQGMVPWRFAVAPRAFAAIEVPAGTLQGRIGHAAVLTLDVGAPALESRSAGSIASMCR</sequence>
<evidence type="ECO:0000313" key="1">
    <source>
        <dbReference type="EMBL" id="AMY12259.1"/>
    </source>
</evidence>
<gene>
    <name evidence="1" type="ORF">LuPra_05532</name>
</gene>
<accession>A0A143PWU1</accession>
<evidence type="ECO:0008006" key="3">
    <source>
        <dbReference type="Google" id="ProtNLM"/>
    </source>
</evidence>
<evidence type="ECO:0000313" key="2">
    <source>
        <dbReference type="Proteomes" id="UP000076079"/>
    </source>
</evidence>
<dbReference type="RefSeq" id="WP_157899757.1">
    <property type="nucleotide sequence ID" value="NZ_CP015136.1"/>
</dbReference>
<dbReference type="InterPro" id="IPR038695">
    <property type="entry name" value="Saro_0823-like_sf"/>
</dbReference>
<dbReference type="KEGG" id="abac:LuPra_05532"/>
<dbReference type="Gene3D" id="2.60.120.1140">
    <property type="entry name" value="Protein of unknown function DUF192"/>
    <property type="match status" value="1"/>
</dbReference>
<dbReference type="EMBL" id="CP015136">
    <property type="protein sequence ID" value="AMY12259.1"/>
    <property type="molecule type" value="Genomic_DNA"/>
</dbReference>
<dbReference type="Proteomes" id="UP000076079">
    <property type="component" value="Chromosome"/>
</dbReference>
<dbReference type="AlphaFoldDB" id="A0A143PWU1"/>
<keyword evidence="2" id="KW-1185">Reference proteome</keyword>
<dbReference type="STRING" id="1855912.LuPra_05532"/>
<reference evidence="2" key="2">
    <citation type="submission" date="2016-04" db="EMBL/GenBank/DDBJ databases">
        <title>First Complete Genome Sequence of a Subdivision 6 Acidobacterium.</title>
        <authorList>
            <person name="Huang S."/>
            <person name="Vieira S."/>
            <person name="Bunk B."/>
            <person name="Riedel T."/>
            <person name="Sproeer C."/>
            <person name="Overmann J."/>
        </authorList>
    </citation>
    <scope>NUCLEOTIDE SEQUENCE [LARGE SCALE GENOMIC DNA]</scope>
    <source>
        <strain evidence="2">DSM 100886 HEG_-6_39</strain>
    </source>
</reference>
<reference evidence="1 2" key="1">
    <citation type="journal article" date="2016" name="Genome Announc.">
        <title>First Complete Genome Sequence of a Subdivision 6 Acidobacterium Strain.</title>
        <authorList>
            <person name="Huang S."/>
            <person name="Vieira S."/>
            <person name="Bunk B."/>
            <person name="Riedel T."/>
            <person name="Sproer C."/>
            <person name="Overmann J."/>
        </authorList>
    </citation>
    <scope>NUCLEOTIDE SEQUENCE [LARGE SCALE GENOMIC DNA]</scope>
    <source>
        <strain evidence="2">DSM 100886 HEG_-6_39</strain>
    </source>
</reference>
<protein>
    <recommendedName>
        <fullName evidence="3">ACR</fullName>
    </recommendedName>
</protein>
<organism evidence="1 2">
    <name type="scientific">Luteitalea pratensis</name>
    <dbReference type="NCBI Taxonomy" id="1855912"/>
    <lineage>
        <taxon>Bacteria</taxon>
        <taxon>Pseudomonadati</taxon>
        <taxon>Acidobacteriota</taxon>
        <taxon>Vicinamibacteria</taxon>
        <taxon>Vicinamibacterales</taxon>
        <taxon>Vicinamibacteraceae</taxon>
        <taxon>Luteitalea</taxon>
    </lineage>
</organism>
<dbReference type="OrthoDB" id="9813379at2"/>
<proteinExistence type="predicted"/>